<dbReference type="SUPFAM" id="SSF52540">
    <property type="entry name" value="P-loop containing nucleoside triphosphate hydrolases"/>
    <property type="match status" value="1"/>
</dbReference>
<keyword evidence="1" id="KW-0378">Hydrolase</keyword>
<evidence type="ECO:0000259" key="3">
    <source>
        <dbReference type="Pfam" id="PF06068"/>
    </source>
</evidence>
<dbReference type="Gene3D" id="3.40.50.300">
    <property type="entry name" value="P-loop containing nucleotide triphosphate hydrolases"/>
    <property type="match status" value="1"/>
</dbReference>
<keyword evidence="1" id="KW-0067">ATP-binding</keyword>
<evidence type="ECO:0000256" key="1">
    <source>
        <dbReference type="RuleBase" id="RU363048"/>
    </source>
</evidence>
<dbReference type="GO" id="GO:0005524">
    <property type="term" value="F:ATP binding"/>
    <property type="evidence" value="ECO:0007669"/>
    <property type="project" value="UniProtKB-KW"/>
</dbReference>
<dbReference type="AlphaFoldDB" id="A0AAF5PHJ0"/>
<feature type="domain" description="TIP49 P-loop" evidence="3">
    <location>
        <begin position="104"/>
        <end position="244"/>
    </location>
</feature>
<dbReference type="InterPro" id="IPR010339">
    <property type="entry name" value="TIP49_P-loop"/>
</dbReference>
<protein>
    <recommendedName>
        <fullName evidence="1">RuvB-like helicase</fullName>
        <ecNumber evidence="1">3.6.4.12</ecNumber>
    </recommendedName>
</protein>
<feature type="transmembrane region" description="Helical" evidence="2">
    <location>
        <begin position="76"/>
        <end position="98"/>
    </location>
</feature>
<evidence type="ECO:0000313" key="4">
    <source>
        <dbReference type="Proteomes" id="UP000093561"/>
    </source>
</evidence>
<keyword evidence="1" id="KW-0804">Transcription</keyword>
<keyword evidence="1" id="KW-0347">Helicase</keyword>
<dbReference type="GO" id="GO:0003678">
    <property type="term" value="F:DNA helicase activity"/>
    <property type="evidence" value="ECO:0007669"/>
    <property type="project" value="UniProtKB-EC"/>
</dbReference>
<name>A0AAF5PHJ0_WUCBA</name>
<keyword evidence="2" id="KW-0472">Membrane</keyword>
<keyword evidence="1" id="KW-0539">Nucleus</keyword>
<accession>A0AAF5PHJ0</accession>
<dbReference type="Proteomes" id="UP000093561">
    <property type="component" value="Unassembled WGS sequence"/>
</dbReference>
<reference evidence="4" key="1">
    <citation type="submission" date="2015-03" db="EMBL/GenBank/DDBJ databases">
        <title>Wuchereria bancrofti Genome Sequencing Papua New Guinea Strain.</title>
        <authorList>
            <person name="Small S.T."/>
            <person name="Serre D."/>
            <person name="Zimmerman P.A."/>
        </authorList>
    </citation>
    <scope>NUCLEOTIDE SEQUENCE [LARGE SCALE GENOMIC DNA]</scope>
    <source>
        <strain evidence="4">pt0022</strain>
    </source>
</reference>
<keyword evidence="2" id="KW-0812">Transmembrane</keyword>
<evidence type="ECO:0000313" key="5">
    <source>
        <dbReference type="WBParaSite" id="mrna-Wban_00774"/>
    </source>
</evidence>
<comment type="catalytic activity">
    <reaction evidence="1">
        <text>ATP + H2O = ADP + phosphate + H(+)</text>
        <dbReference type="Rhea" id="RHEA:13065"/>
        <dbReference type="ChEBI" id="CHEBI:15377"/>
        <dbReference type="ChEBI" id="CHEBI:15378"/>
        <dbReference type="ChEBI" id="CHEBI:30616"/>
        <dbReference type="ChEBI" id="CHEBI:43474"/>
        <dbReference type="ChEBI" id="CHEBI:456216"/>
        <dbReference type="EC" id="3.6.4.12"/>
    </reaction>
</comment>
<proteinExistence type="inferred from homology"/>
<comment type="similarity">
    <text evidence="1">Belongs to the RuvB family.</text>
</comment>
<feature type="transmembrane region" description="Helical" evidence="2">
    <location>
        <begin position="20"/>
        <end position="37"/>
    </location>
</feature>
<organism evidence="4 5">
    <name type="scientific">Wuchereria bancrofti</name>
    <dbReference type="NCBI Taxonomy" id="6293"/>
    <lineage>
        <taxon>Eukaryota</taxon>
        <taxon>Metazoa</taxon>
        <taxon>Ecdysozoa</taxon>
        <taxon>Nematoda</taxon>
        <taxon>Chromadorea</taxon>
        <taxon>Rhabditida</taxon>
        <taxon>Spirurina</taxon>
        <taxon>Spiruromorpha</taxon>
        <taxon>Filarioidea</taxon>
        <taxon>Onchocercidae</taxon>
        <taxon>Wuchereria</taxon>
    </lineage>
</organism>
<dbReference type="EC" id="3.6.4.12" evidence="1"/>
<reference evidence="4" key="2">
    <citation type="journal article" date="2016" name="Mol. Ecol.">
        <title>Population genomics of the filarial nematode parasite Wuchereria bancrofti from mosquitoes.</title>
        <authorList>
            <person name="Small S.T."/>
            <person name="Reimer L.J."/>
            <person name="Tisch D.J."/>
            <person name="King C.L."/>
            <person name="Christensen B.M."/>
            <person name="Siba P.M."/>
            <person name="Kazura J.W."/>
            <person name="Serre D."/>
            <person name="Zimmerman P.A."/>
        </authorList>
    </citation>
    <scope>NUCLEOTIDE SEQUENCE</scope>
    <source>
        <strain evidence="4">pt0022</strain>
    </source>
</reference>
<evidence type="ECO:0000256" key="2">
    <source>
        <dbReference type="SAM" id="Phobius"/>
    </source>
</evidence>
<keyword evidence="1" id="KW-0547">Nucleotide-binding</keyword>
<dbReference type="GO" id="GO:0016787">
    <property type="term" value="F:hydrolase activity"/>
    <property type="evidence" value="ECO:0007669"/>
    <property type="project" value="UniProtKB-KW"/>
</dbReference>
<reference evidence="5" key="3">
    <citation type="submission" date="2024-02" db="UniProtKB">
        <authorList>
            <consortium name="WormBaseParasite"/>
        </authorList>
    </citation>
    <scope>IDENTIFICATION</scope>
    <source>
        <strain evidence="5">pt0022</strain>
    </source>
</reference>
<feature type="transmembrane region" description="Helical" evidence="2">
    <location>
        <begin position="44"/>
        <end position="64"/>
    </location>
</feature>
<dbReference type="InterPro" id="IPR027238">
    <property type="entry name" value="RuvB-like"/>
</dbReference>
<dbReference type="PANTHER" id="PTHR11093">
    <property type="entry name" value="RUVB-RELATED REPTIN AND PONTIN"/>
    <property type="match status" value="1"/>
</dbReference>
<dbReference type="WBParaSite" id="mrna-Wban_00774">
    <property type="protein sequence ID" value="mrna-Wban_00774"/>
    <property type="gene ID" value="Wban_00774"/>
</dbReference>
<dbReference type="Pfam" id="PF06068">
    <property type="entry name" value="TIP49"/>
    <property type="match status" value="1"/>
</dbReference>
<sequence length="312" mass="35355">MRRSVLYQLPENKGLLQEIIIQQFILLSLLMLLIYLPKEKYGEIVQVYILLIRSQAVLFRWSHVVVTCQYSDNRSILVDTGMIISLSMISHYISLTFLSKTWSLYATEFDFEAGEFVPLLKGDVRKSKEVVQTLQMFIHMLLLVKLKKTEITERLRQEVNSVVNDYIEQGIAELCVLFIDEVHMLYIECFTYLHRAVESTTSPTVIFASNRGQCKVRGTEMVSPHGIPSDLLDRILIIVTKPYKILEILDALAYLSNLSADTSLRYVIALPSISGDTINTSSNAQLDSVATVHPLNCQTVNDGDPPMETDGT</sequence>
<keyword evidence="1" id="KW-0805">Transcription regulation</keyword>
<dbReference type="InterPro" id="IPR027417">
    <property type="entry name" value="P-loop_NTPase"/>
</dbReference>
<keyword evidence="2" id="KW-1133">Transmembrane helix</keyword>